<evidence type="ECO:0000256" key="1">
    <source>
        <dbReference type="ARBA" id="ARBA00004123"/>
    </source>
</evidence>
<gene>
    <name evidence="10" type="primary">DNAJC17</name>
    <name evidence="10" type="ORF">CDAR_514011</name>
</gene>
<keyword evidence="11" id="KW-1185">Reference proteome</keyword>
<proteinExistence type="predicted"/>
<keyword evidence="5" id="KW-0143">Chaperone</keyword>
<comment type="caution">
    <text evidence="10">The sequence shown here is derived from an EMBL/GenBank/DDBJ whole genome shotgun (WGS) entry which is preliminary data.</text>
</comment>
<keyword evidence="7" id="KW-0175">Coiled coil</keyword>
<evidence type="ECO:0000256" key="2">
    <source>
        <dbReference type="ARBA" id="ARBA00004496"/>
    </source>
</evidence>
<keyword evidence="6" id="KW-0539">Nucleus</keyword>
<dbReference type="Proteomes" id="UP001054837">
    <property type="component" value="Unassembled WGS sequence"/>
</dbReference>
<dbReference type="EMBL" id="BPLQ01009328">
    <property type="protein sequence ID" value="GIY43324.1"/>
    <property type="molecule type" value="Genomic_DNA"/>
</dbReference>
<protein>
    <submittedName>
        <fullName evidence="10">DnaJ homolog subfamily C member 17</fullName>
    </submittedName>
</protein>
<name>A0AAV4TAV3_9ARAC</name>
<dbReference type="PANTHER" id="PTHR44313:SF1">
    <property type="entry name" value="DNAJ HOMOLOG SUBFAMILY C MEMBER 17"/>
    <property type="match status" value="1"/>
</dbReference>
<dbReference type="GO" id="GO:0005737">
    <property type="term" value="C:cytoplasm"/>
    <property type="evidence" value="ECO:0007669"/>
    <property type="project" value="UniProtKB-SubCell"/>
</dbReference>
<feature type="coiled-coil region" evidence="7">
    <location>
        <begin position="77"/>
        <end position="119"/>
    </location>
</feature>
<dbReference type="InterPro" id="IPR000504">
    <property type="entry name" value="RRM_dom"/>
</dbReference>
<evidence type="ECO:0000256" key="6">
    <source>
        <dbReference type="ARBA" id="ARBA00023242"/>
    </source>
</evidence>
<evidence type="ECO:0000256" key="7">
    <source>
        <dbReference type="SAM" id="Coils"/>
    </source>
</evidence>
<dbReference type="PANTHER" id="PTHR44313">
    <property type="entry name" value="DNAJ HOMOLOG SUBFAMILY C MEMBER 17"/>
    <property type="match status" value="1"/>
</dbReference>
<organism evidence="10 11">
    <name type="scientific">Caerostris darwini</name>
    <dbReference type="NCBI Taxonomy" id="1538125"/>
    <lineage>
        <taxon>Eukaryota</taxon>
        <taxon>Metazoa</taxon>
        <taxon>Ecdysozoa</taxon>
        <taxon>Arthropoda</taxon>
        <taxon>Chelicerata</taxon>
        <taxon>Arachnida</taxon>
        <taxon>Araneae</taxon>
        <taxon>Araneomorphae</taxon>
        <taxon>Entelegynae</taxon>
        <taxon>Araneoidea</taxon>
        <taxon>Araneidae</taxon>
        <taxon>Caerostris</taxon>
    </lineage>
</organism>
<dbReference type="PRINTS" id="PR00625">
    <property type="entry name" value="JDOMAIN"/>
</dbReference>
<dbReference type="SUPFAM" id="SSF46565">
    <property type="entry name" value="Chaperone J-domain"/>
    <property type="match status" value="1"/>
</dbReference>
<feature type="region of interest" description="Disordered" evidence="8">
    <location>
        <begin position="207"/>
        <end position="232"/>
    </location>
</feature>
<keyword evidence="3" id="KW-0963">Cytoplasm</keyword>
<dbReference type="SMART" id="SM00271">
    <property type="entry name" value="DnaJ"/>
    <property type="match status" value="1"/>
</dbReference>
<dbReference type="InterPro" id="IPR052094">
    <property type="entry name" value="Pre-mRNA-splicing_ERAD"/>
</dbReference>
<dbReference type="Pfam" id="PF00226">
    <property type="entry name" value="DnaJ"/>
    <property type="match status" value="1"/>
</dbReference>
<dbReference type="Pfam" id="PF00076">
    <property type="entry name" value="RRM_1"/>
    <property type="match status" value="1"/>
</dbReference>
<evidence type="ECO:0000256" key="3">
    <source>
        <dbReference type="ARBA" id="ARBA00022490"/>
    </source>
</evidence>
<evidence type="ECO:0000256" key="4">
    <source>
        <dbReference type="ARBA" id="ARBA00022884"/>
    </source>
</evidence>
<keyword evidence="4" id="KW-0694">RNA-binding</keyword>
<dbReference type="Gene3D" id="3.30.70.330">
    <property type="match status" value="1"/>
</dbReference>
<dbReference type="PROSITE" id="PS50076">
    <property type="entry name" value="DNAJ_2"/>
    <property type="match status" value="1"/>
</dbReference>
<feature type="domain" description="J" evidence="9">
    <location>
        <begin position="8"/>
        <end position="95"/>
    </location>
</feature>
<sequence length="263" mass="30512">MEDLMKIDLYELLNISIKAEEKEIKKAYRKKALTCHPDKNPDNPKADLISDEIHILDCFKQEKGIRSDQEFDKKKSAEDLHKEIERLRKEGSRLVEEEKERLRQEILKQRSDIREVHTETKSQEQPRLKVKWKIHKLDESHGGYNQEALEKIFKKYGKAICFVSTKKKGSAIVEFSTATAAQMAFELEKGEPDNPLTLSWICGQPEIPNNSRFTSQPNVKGPVPEPSGDSALTSRDYESLVLMKLRQAEERKKLIQQMMEEED</sequence>
<dbReference type="GO" id="GO:0003723">
    <property type="term" value="F:RNA binding"/>
    <property type="evidence" value="ECO:0007669"/>
    <property type="project" value="UniProtKB-KW"/>
</dbReference>
<dbReference type="GO" id="GO:0000390">
    <property type="term" value="P:spliceosomal complex disassembly"/>
    <property type="evidence" value="ECO:0007669"/>
    <property type="project" value="TreeGrafter"/>
</dbReference>
<dbReference type="CDD" id="cd12429">
    <property type="entry name" value="RRM_DNAJC17"/>
    <property type="match status" value="1"/>
</dbReference>
<evidence type="ECO:0000313" key="10">
    <source>
        <dbReference type="EMBL" id="GIY43324.1"/>
    </source>
</evidence>
<evidence type="ECO:0000256" key="8">
    <source>
        <dbReference type="SAM" id="MobiDB-lite"/>
    </source>
</evidence>
<dbReference type="GO" id="GO:0005681">
    <property type="term" value="C:spliceosomal complex"/>
    <property type="evidence" value="ECO:0007669"/>
    <property type="project" value="TreeGrafter"/>
</dbReference>
<comment type="subcellular location">
    <subcellularLocation>
        <location evidence="2">Cytoplasm</location>
    </subcellularLocation>
    <subcellularLocation>
        <location evidence="1">Nucleus</location>
    </subcellularLocation>
</comment>
<evidence type="ECO:0000256" key="5">
    <source>
        <dbReference type="ARBA" id="ARBA00023186"/>
    </source>
</evidence>
<dbReference type="InterPro" id="IPR034254">
    <property type="entry name" value="DNAJC17_RRM"/>
</dbReference>
<dbReference type="InterPro" id="IPR035979">
    <property type="entry name" value="RBD_domain_sf"/>
</dbReference>
<dbReference type="InterPro" id="IPR036869">
    <property type="entry name" value="J_dom_sf"/>
</dbReference>
<dbReference type="CDD" id="cd06257">
    <property type="entry name" value="DnaJ"/>
    <property type="match status" value="1"/>
</dbReference>
<reference evidence="10 11" key="1">
    <citation type="submission" date="2021-06" db="EMBL/GenBank/DDBJ databases">
        <title>Caerostris darwini draft genome.</title>
        <authorList>
            <person name="Kono N."/>
            <person name="Arakawa K."/>
        </authorList>
    </citation>
    <scope>NUCLEOTIDE SEQUENCE [LARGE SCALE GENOMIC DNA]</scope>
</reference>
<accession>A0AAV4TAV3</accession>
<feature type="compositionally biased region" description="Polar residues" evidence="8">
    <location>
        <begin position="207"/>
        <end position="218"/>
    </location>
</feature>
<evidence type="ECO:0000259" key="9">
    <source>
        <dbReference type="PROSITE" id="PS50076"/>
    </source>
</evidence>
<evidence type="ECO:0000313" key="11">
    <source>
        <dbReference type="Proteomes" id="UP001054837"/>
    </source>
</evidence>
<dbReference type="InterPro" id="IPR001623">
    <property type="entry name" value="DnaJ_domain"/>
</dbReference>
<dbReference type="AlphaFoldDB" id="A0AAV4TAV3"/>
<dbReference type="SUPFAM" id="SSF54928">
    <property type="entry name" value="RNA-binding domain, RBD"/>
    <property type="match status" value="1"/>
</dbReference>
<dbReference type="Gene3D" id="1.10.287.110">
    <property type="entry name" value="DnaJ domain"/>
    <property type="match status" value="1"/>
</dbReference>
<dbReference type="InterPro" id="IPR012677">
    <property type="entry name" value="Nucleotide-bd_a/b_plait_sf"/>
</dbReference>